<dbReference type="CDD" id="cd03468">
    <property type="entry name" value="PolY_like"/>
    <property type="match status" value="1"/>
</dbReference>
<dbReference type="PANTHER" id="PTHR35369">
    <property type="entry name" value="BLR3025 PROTEIN-RELATED"/>
    <property type="match status" value="1"/>
</dbReference>
<proteinExistence type="predicted"/>
<protein>
    <submittedName>
        <fullName evidence="2">DNA polymerase IV-like protein ImuB</fullName>
    </submittedName>
</protein>
<dbReference type="EMBL" id="CP011797">
    <property type="protein sequence ID" value="ATX77470.1"/>
    <property type="molecule type" value="Genomic_DNA"/>
</dbReference>
<sequence>MLWLHIHFPRLALEAQFMADPRPLPQLLLIPGQHTIAQCNAAAVSQGVRVGMNKKTAFCLLADCAIADYDSHLEGESLNQLALLCYHQAAQISLLPPQGLLLEVGSMLPLFAGLDAYWHDLTQRLDSSGFEYRMSTGHTPSAARILAEAGLGLCSDDIEVLQQNLLQLTVAQLGLPAPLVDKLQAMGIRQYGQLKSTPRKELGYRFGIDLIERLQRLETDNRPPVSFKLPERFAQVMHLNYDAEQARGLLFPLRRALLNLEAYLLSRQRVCEKLLIRLAHRDGRRSLLTIPSVRGCYRQSDWLALLQLQLDQTQLIDPVVSLTLRAKGFLPMQAENADLVGDRYLQGDADRMHALLLARLGEDRVQTLKAEADPRPEVASQLQNSHSTRSAQFMRQWPSLLLPEPKAIRVQEYQLISGPERIEGGWWDNGRVRRDYYIGQQGQQRVWLFRRDDGGWFLHGLFA</sequence>
<keyword evidence="1" id="KW-0227">DNA damage</keyword>
<reference evidence="2 3" key="1">
    <citation type="journal article" date="2017" name="Environ. Microbiol.">
        <title>Genomic and physiological analyses of 'Reinekea forsetii' reveal a versatile opportunistic lifestyle during spring algae blooms.</title>
        <authorList>
            <person name="Avci B."/>
            <person name="Hahnke R.L."/>
            <person name="Chafee M."/>
            <person name="Fischer T."/>
            <person name="Gruber-Vodicka H."/>
            <person name="Tegetmeyer H.E."/>
            <person name="Harder J."/>
            <person name="Fuchs B.M."/>
            <person name="Amann R.I."/>
            <person name="Teeling H."/>
        </authorList>
    </citation>
    <scope>NUCLEOTIDE SEQUENCE [LARGE SCALE GENOMIC DNA]</scope>
    <source>
        <strain evidence="2 3">Hel1_31_D35</strain>
    </source>
</reference>
<gene>
    <name evidence="2" type="primary">lmuB</name>
    <name evidence="2" type="ORF">REIFOR_02339</name>
</gene>
<dbReference type="InterPro" id="IPR050356">
    <property type="entry name" value="SulA_CellDiv_inhibitor"/>
</dbReference>
<dbReference type="PANTHER" id="PTHR35369:SF2">
    <property type="entry name" value="BLR3025 PROTEIN"/>
    <property type="match status" value="1"/>
</dbReference>
<evidence type="ECO:0000313" key="3">
    <source>
        <dbReference type="Proteomes" id="UP000229757"/>
    </source>
</evidence>
<dbReference type="AlphaFoldDB" id="A0A2K8KRW5"/>
<dbReference type="Proteomes" id="UP000229757">
    <property type="component" value="Chromosome"/>
</dbReference>
<dbReference type="GO" id="GO:0006281">
    <property type="term" value="P:DNA repair"/>
    <property type="evidence" value="ECO:0007669"/>
    <property type="project" value="TreeGrafter"/>
</dbReference>
<dbReference type="SUPFAM" id="SSF56672">
    <property type="entry name" value="DNA/RNA polymerases"/>
    <property type="match status" value="1"/>
</dbReference>
<evidence type="ECO:0000313" key="2">
    <source>
        <dbReference type="EMBL" id="ATX77470.1"/>
    </source>
</evidence>
<dbReference type="OrthoDB" id="5298951at2"/>
<accession>A0A2K8KRW5</accession>
<organism evidence="2 3">
    <name type="scientific">Reinekea forsetii</name>
    <dbReference type="NCBI Taxonomy" id="1336806"/>
    <lineage>
        <taxon>Bacteria</taxon>
        <taxon>Pseudomonadati</taxon>
        <taxon>Pseudomonadota</taxon>
        <taxon>Gammaproteobacteria</taxon>
        <taxon>Oceanospirillales</taxon>
        <taxon>Saccharospirillaceae</taxon>
        <taxon>Reinekea</taxon>
    </lineage>
</organism>
<keyword evidence="3" id="KW-1185">Reference proteome</keyword>
<evidence type="ECO:0000256" key="1">
    <source>
        <dbReference type="ARBA" id="ARBA00022763"/>
    </source>
</evidence>
<name>A0A2K8KRW5_9GAMM</name>
<dbReference type="KEGG" id="rfo:REIFOR_02339"/>
<dbReference type="RefSeq" id="WP_100257726.1">
    <property type="nucleotide sequence ID" value="NZ_CP011797.1"/>
</dbReference>
<dbReference type="InterPro" id="IPR043502">
    <property type="entry name" value="DNA/RNA_pol_sf"/>
</dbReference>